<proteinExistence type="predicted"/>
<sequence>MRARGVRKIIAPLRNAISDFRSPSYENKTKNLKNKIARRSGAVAFGCGCNGSIFAIQGQRLKVSSRFLVNVLCWADGSPSRPPRRNRSYTHTPPLHKNYAITSRSYAFTIVKTIPATDAPAGTELGQCIEVVAFSSL</sequence>
<reference evidence="1 2" key="1">
    <citation type="journal article" date="2008" name="Nature">
        <title>The genome of the model beetle and pest Tribolium castaneum.</title>
        <authorList>
            <consortium name="Tribolium Genome Sequencing Consortium"/>
            <person name="Richards S."/>
            <person name="Gibbs R.A."/>
            <person name="Weinstock G.M."/>
            <person name="Brown S.J."/>
            <person name="Denell R."/>
            <person name="Beeman R.W."/>
            <person name="Gibbs R."/>
            <person name="Beeman R.W."/>
            <person name="Brown S.J."/>
            <person name="Bucher G."/>
            <person name="Friedrich M."/>
            <person name="Grimmelikhuijzen C.J."/>
            <person name="Klingler M."/>
            <person name="Lorenzen M."/>
            <person name="Richards S."/>
            <person name="Roth S."/>
            <person name="Schroder R."/>
            <person name="Tautz D."/>
            <person name="Zdobnov E.M."/>
            <person name="Muzny D."/>
            <person name="Gibbs R.A."/>
            <person name="Weinstock G.M."/>
            <person name="Attaway T."/>
            <person name="Bell S."/>
            <person name="Buhay C.J."/>
            <person name="Chandrabose M.N."/>
            <person name="Chavez D."/>
            <person name="Clerk-Blankenburg K.P."/>
            <person name="Cree A."/>
            <person name="Dao M."/>
            <person name="Davis C."/>
            <person name="Chacko J."/>
            <person name="Dinh H."/>
            <person name="Dugan-Rocha S."/>
            <person name="Fowler G."/>
            <person name="Garner T.T."/>
            <person name="Garnes J."/>
            <person name="Gnirke A."/>
            <person name="Hawes A."/>
            <person name="Hernandez J."/>
            <person name="Hines S."/>
            <person name="Holder M."/>
            <person name="Hume J."/>
            <person name="Jhangiani S.N."/>
            <person name="Joshi V."/>
            <person name="Khan Z.M."/>
            <person name="Jackson L."/>
            <person name="Kovar C."/>
            <person name="Kowis A."/>
            <person name="Lee S."/>
            <person name="Lewis L.R."/>
            <person name="Margolis J."/>
            <person name="Morgan M."/>
            <person name="Nazareth L.V."/>
            <person name="Nguyen N."/>
            <person name="Okwuonu G."/>
            <person name="Parker D."/>
            <person name="Richards S."/>
            <person name="Ruiz S.J."/>
            <person name="Santibanez J."/>
            <person name="Savard J."/>
            <person name="Scherer S.E."/>
            <person name="Schneider B."/>
            <person name="Sodergren E."/>
            <person name="Tautz D."/>
            <person name="Vattahil S."/>
            <person name="Villasana D."/>
            <person name="White C.S."/>
            <person name="Wright R."/>
            <person name="Park Y."/>
            <person name="Beeman R.W."/>
            <person name="Lord J."/>
            <person name="Oppert B."/>
            <person name="Lorenzen M."/>
            <person name="Brown S."/>
            <person name="Wang L."/>
            <person name="Savard J."/>
            <person name="Tautz D."/>
            <person name="Richards S."/>
            <person name="Weinstock G."/>
            <person name="Gibbs R.A."/>
            <person name="Liu Y."/>
            <person name="Worley K."/>
            <person name="Weinstock G."/>
            <person name="Elsik C.G."/>
            <person name="Reese J.T."/>
            <person name="Elhaik E."/>
            <person name="Landan G."/>
            <person name="Graur D."/>
            <person name="Arensburger P."/>
            <person name="Atkinson P."/>
            <person name="Beeman R.W."/>
            <person name="Beidler J."/>
            <person name="Brown S.J."/>
            <person name="Demuth J.P."/>
            <person name="Drury D.W."/>
            <person name="Du Y.Z."/>
            <person name="Fujiwara H."/>
            <person name="Lorenzen M."/>
            <person name="Maselli V."/>
            <person name="Osanai M."/>
            <person name="Park Y."/>
            <person name="Robertson H.M."/>
            <person name="Tu Z."/>
            <person name="Wang J.J."/>
            <person name="Wang S."/>
            <person name="Richards S."/>
            <person name="Song H."/>
            <person name="Zhang L."/>
            <person name="Sodergren E."/>
            <person name="Werner D."/>
            <person name="Stanke M."/>
            <person name="Morgenstern B."/>
            <person name="Solovyev V."/>
            <person name="Kosarev P."/>
            <person name="Brown G."/>
            <person name="Chen H.C."/>
            <person name="Ermolaeva O."/>
            <person name="Hlavina W."/>
            <person name="Kapustin Y."/>
            <person name="Kiryutin B."/>
            <person name="Kitts P."/>
            <person name="Maglott D."/>
            <person name="Pruitt K."/>
            <person name="Sapojnikov V."/>
            <person name="Souvorov A."/>
            <person name="Mackey A.J."/>
            <person name="Waterhouse R.M."/>
            <person name="Wyder S."/>
            <person name="Zdobnov E.M."/>
            <person name="Zdobnov E.M."/>
            <person name="Wyder S."/>
            <person name="Kriventseva E.V."/>
            <person name="Kadowaki T."/>
            <person name="Bork P."/>
            <person name="Aranda M."/>
            <person name="Bao R."/>
            <person name="Beermann A."/>
            <person name="Berns N."/>
            <person name="Bolognesi R."/>
            <person name="Bonneton F."/>
            <person name="Bopp D."/>
            <person name="Brown S.J."/>
            <person name="Bucher G."/>
            <person name="Butts T."/>
            <person name="Chaumot A."/>
            <person name="Denell R.E."/>
            <person name="Ferrier D.E."/>
            <person name="Friedrich M."/>
            <person name="Gordon C.M."/>
            <person name="Jindra M."/>
            <person name="Klingler M."/>
            <person name="Lan Q."/>
            <person name="Lattorff H.M."/>
            <person name="Laudet V."/>
            <person name="von Levetsow C."/>
            <person name="Liu Z."/>
            <person name="Lutz R."/>
            <person name="Lynch J.A."/>
            <person name="da Fonseca R.N."/>
            <person name="Posnien N."/>
            <person name="Reuter R."/>
            <person name="Roth S."/>
            <person name="Savard J."/>
            <person name="Schinko J.B."/>
            <person name="Schmitt C."/>
            <person name="Schoppmeier M."/>
            <person name="Schroder R."/>
            <person name="Shippy T.D."/>
            <person name="Simonnet F."/>
            <person name="Marques-Souza H."/>
            <person name="Tautz D."/>
            <person name="Tomoyasu Y."/>
            <person name="Trauner J."/>
            <person name="Van der Zee M."/>
            <person name="Vervoort M."/>
            <person name="Wittkopp N."/>
            <person name="Wimmer E.A."/>
            <person name="Yang X."/>
            <person name="Jones A.K."/>
            <person name="Sattelle D.B."/>
            <person name="Ebert P.R."/>
            <person name="Nelson D."/>
            <person name="Scott J.G."/>
            <person name="Beeman R.W."/>
            <person name="Muthukrishnan S."/>
            <person name="Kramer K.J."/>
            <person name="Arakane Y."/>
            <person name="Beeman R.W."/>
            <person name="Zhu Q."/>
            <person name="Hogenkamp D."/>
            <person name="Dixit R."/>
            <person name="Oppert B."/>
            <person name="Jiang H."/>
            <person name="Zou Z."/>
            <person name="Marshall J."/>
            <person name="Elpidina E."/>
            <person name="Vinokurov K."/>
            <person name="Oppert C."/>
            <person name="Zou Z."/>
            <person name="Evans J."/>
            <person name="Lu Z."/>
            <person name="Zhao P."/>
            <person name="Sumathipala N."/>
            <person name="Altincicek B."/>
            <person name="Vilcinskas A."/>
            <person name="Williams M."/>
            <person name="Hultmark D."/>
            <person name="Hetru C."/>
            <person name="Jiang H."/>
            <person name="Grimmelikhuijzen C.J."/>
            <person name="Hauser F."/>
            <person name="Cazzamali G."/>
            <person name="Williamson M."/>
            <person name="Park Y."/>
            <person name="Li B."/>
            <person name="Tanaka Y."/>
            <person name="Predel R."/>
            <person name="Neupert S."/>
            <person name="Schachtner J."/>
            <person name="Verleyen P."/>
            <person name="Raible F."/>
            <person name="Bork P."/>
            <person name="Friedrich M."/>
            <person name="Walden K.K."/>
            <person name="Robertson H.M."/>
            <person name="Angeli S."/>
            <person name="Foret S."/>
            <person name="Bucher G."/>
            <person name="Schuetz S."/>
            <person name="Maleszka R."/>
            <person name="Wimmer E.A."/>
            <person name="Beeman R.W."/>
            <person name="Lorenzen M."/>
            <person name="Tomoyasu Y."/>
            <person name="Miller S.C."/>
            <person name="Grossmann D."/>
            <person name="Bucher G."/>
        </authorList>
    </citation>
    <scope>NUCLEOTIDE SEQUENCE [LARGE SCALE GENOMIC DNA]</scope>
    <source>
        <strain evidence="1 2">Georgia GA2</strain>
    </source>
</reference>
<dbReference type="Proteomes" id="UP000007266">
    <property type="component" value="Linkage group 2"/>
</dbReference>
<name>D6WB66_TRICA</name>
<organism evidence="1 2">
    <name type="scientific">Tribolium castaneum</name>
    <name type="common">Red flour beetle</name>
    <dbReference type="NCBI Taxonomy" id="7070"/>
    <lineage>
        <taxon>Eukaryota</taxon>
        <taxon>Metazoa</taxon>
        <taxon>Ecdysozoa</taxon>
        <taxon>Arthropoda</taxon>
        <taxon>Hexapoda</taxon>
        <taxon>Insecta</taxon>
        <taxon>Pterygota</taxon>
        <taxon>Neoptera</taxon>
        <taxon>Endopterygota</taxon>
        <taxon>Coleoptera</taxon>
        <taxon>Polyphaga</taxon>
        <taxon>Cucujiformia</taxon>
        <taxon>Tenebrionidae</taxon>
        <taxon>Tenebrionidae incertae sedis</taxon>
        <taxon>Tribolium</taxon>
    </lineage>
</organism>
<dbReference type="EMBL" id="KQ971311">
    <property type="protein sequence ID" value="EEZ98961.1"/>
    <property type="molecule type" value="Genomic_DNA"/>
</dbReference>
<accession>D6WB66</accession>
<dbReference type="AlphaFoldDB" id="D6WB66"/>
<reference evidence="1 2" key="2">
    <citation type="journal article" date="2010" name="Nucleic Acids Res.">
        <title>BeetleBase in 2010: revisions to provide comprehensive genomic information for Tribolium castaneum.</title>
        <authorList>
            <person name="Kim H.S."/>
            <person name="Murphy T."/>
            <person name="Xia J."/>
            <person name="Caragea D."/>
            <person name="Park Y."/>
            <person name="Beeman R.W."/>
            <person name="Lorenzen M.D."/>
            <person name="Butcher S."/>
            <person name="Manak J.R."/>
            <person name="Brown S.J."/>
        </authorList>
    </citation>
    <scope>GENOME REANNOTATION</scope>
    <source>
        <strain evidence="1 2">Georgia GA2</strain>
    </source>
</reference>
<evidence type="ECO:0000313" key="2">
    <source>
        <dbReference type="Proteomes" id="UP000007266"/>
    </source>
</evidence>
<keyword evidence="2" id="KW-1185">Reference proteome</keyword>
<dbReference type="HOGENOM" id="CLU_1867734_0_0_1"/>
<protein>
    <submittedName>
        <fullName evidence="1">Uncharacterized protein</fullName>
    </submittedName>
</protein>
<evidence type="ECO:0000313" key="1">
    <source>
        <dbReference type="EMBL" id="EEZ98961.1"/>
    </source>
</evidence>
<gene>
    <name evidence="1" type="primary">GLEAN_04815</name>
    <name evidence="1" type="ORF">TcasGA2_TC004815</name>
</gene>